<gene>
    <name evidence="3" type="ORF">A8L45_19935</name>
</gene>
<feature type="chain" id="PRO_5008673014" evidence="1">
    <location>
        <begin position="18"/>
        <end position="347"/>
    </location>
</feature>
<dbReference type="InterPro" id="IPR001279">
    <property type="entry name" value="Metallo-B-lactamas"/>
</dbReference>
<reference evidence="3 4" key="1">
    <citation type="submission" date="2016-05" db="EMBL/GenBank/DDBJ databases">
        <title>Genomic Taxonomy of the Vibrionaceae.</title>
        <authorList>
            <person name="Gomez-Gil B."/>
            <person name="Enciso-Ibarra J."/>
        </authorList>
    </citation>
    <scope>NUCLEOTIDE SEQUENCE [LARGE SCALE GENOMIC DNA]</scope>
    <source>
        <strain evidence="3 4">CAIM 1920</strain>
    </source>
</reference>
<dbReference type="OrthoDB" id="9805728at2"/>
<evidence type="ECO:0000313" key="3">
    <source>
        <dbReference type="EMBL" id="ODA30605.1"/>
    </source>
</evidence>
<keyword evidence="4" id="KW-1185">Reference proteome</keyword>
<dbReference type="GO" id="GO:0016787">
    <property type="term" value="F:hydrolase activity"/>
    <property type="evidence" value="ECO:0007669"/>
    <property type="project" value="UniProtKB-KW"/>
</dbReference>
<dbReference type="Pfam" id="PF12706">
    <property type="entry name" value="Lactamase_B_2"/>
    <property type="match status" value="1"/>
</dbReference>
<feature type="signal peptide" evidence="1">
    <location>
        <begin position="1"/>
        <end position="17"/>
    </location>
</feature>
<evidence type="ECO:0000256" key="1">
    <source>
        <dbReference type="SAM" id="SignalP"/>
    </source>
</evidence>
<dbReference type="RefSeq" id="WP_068905116.1">
    <property type="nucleotide sequence ID" value="NZ_JBHUIF010000029.1"/>
</dbReference>
<evidence type="ECO:0000313" key="4">
    <source>
        <dbReference type="Proteomes" id="UP000094936"/>
    </source>
</evidence>
<feature type="domain" description="Metallo-beta-lactamase" evidence="2">
    <location>
        <begin position="103"/>
        <end position="296"/>
    </location>
</feature>
<dbReference type="STRING" id="1080227.A8L45_19935"/>
<dbReference type="SUPFAM" id="SSF56281">
    <property type="entry name" value="Metallo-hydrolase/oxidoreductase"/>
    <property type="match status" value="1"/>
</dbReference>
<accession>A0A1C3EBK0</accession>
<dbReference type="GO" id="GO:0005737">
    <property type="term" value="C:cytoplasm"/>
    <property type="evidence" value="ECO:0007669"/>
    <property type="project" value="TreeGrafter"/>
</dbReference>
<dbReference type="PANTHER" id="PTHR15032">
    <property type="entry name" value="N-ACYL-PHOSPHATIDYLETHANOLAMINE-HYDROLYZING PHOSPHOLIPASE D"/>
    <property type="match status" value="1"/>
</dbReference>
<dbReference type="EMBL" id="LYBM01000051">
    <property type="protein sequence ID" value="ODA30605.1"/>
    <property type="molecule type" value="Genomic_DNA"/>
</dbReference>
<dbReference type="InterPro" id="IPR036866">
    <property type="entry name" value="RibonucZ/Hydroxyglut_hydro"/>
</dbReference>
<organism evidence="3 4">
    <name type="scientific">Veronia pacifica</name>
    <dbReference type="NCBI Taxonomy" id="1080227"/>
    <lineage>
        <taxon>Bacteria</taxon>
        <taxon>Pseudomonadati</taxon>
        <taxon>Pseudomonadota</taxon>
        <taxon>Gammaproteobacteria</taxon>
        <taxon>Vibrionales</taxon>
        <taxon>Vibrionaceae</taxon>
        <taxon>Veronia</taxon>
    </lineage>
</organism>
<dbReference type="AlphaFoldDB" id="A0A1C3EBK0"/>
<dbReference type="PROSITE" id="PS51257">
    <property type="entry name" value="PROKAR_LIPOPROTEIN"/>
    <property type="match status" value="1"/>
</dbReference>
<sequence length="347" mass="39388">MKRYFRFWLSIFFIALSGCGNTSTVERQYPETYTNSELIERPDINSLLSVANEYLFAKRPLASPVEPIPIDKITPDQLVDETKNVVYRLGHSTVLMKIEGKLILTDPMFSERASPTQIAGPKRFHPVPITIAELPTVDVVVISHDHYDHLDESSIAALAEKTNVFLVPLKIKPYLVDWGVRPEKIIELEWWKSVNVGNINFVFTPAQHFSGRGVLDRDSTLWGGWAVLAKSARIFFSGDSGYFTGFKKIGRKYGPFDLTLIETGAYNIHWPFVHMFPEQSVAAHIDVRGKVMMPVHNCTFDLSVHDWNEPLIKALQLGREKGVAVAIPKIGERFEIGKTPDNDAWWY</sequence>
<protein>
    <submittedName>
        <fullName evidence="3">Hydrolase</fullName>
    </submittedName>
</protein>
<dbReference type="Proteomes" id="UP000094936">
    <property type="component" value="Unassembled WGS sequence"/>
</dbReference>
<evidence type="ECO:0000259" key="2">
    <source>
        <dbReference type="Pfam" id="PF12706"/>
    </source>
</evidence>
<dbReference type="PANTHER" id="PTHR15032:SF4">
    <property type="entry name" value="N-ACYL-PHOSPHATIDYLETHANOLAMINE-HYDROLYZING PHOSPHOLIPASE D"/>
    <property type="match status" value="1"/>
</dbReference>
<name>A0A1C3EBK0_9GAMM</name>
<proteinExistence type="predicted"/>
<keyword evidence="1" id="KW-0732">Signal</keyword>
<keyword evidence="3" id="KW-0378">Hydrolase</keyword>
<comment type="caution">
    <text evidence="3">The sequence shown here is derived from an EMBL/GenBank/DDBJ whole genome shotgun (WGS) entry which is preliminary data.</text>
</comment>
<dbReference type="Gene3D" id="3.60.15.10">
    <property type="entry name" value="Ribonuclease Z/Hydroxyacylglutathione hydrolase-like"/>
    <property type="match status" value="1"/>
</dbReference>